<proteinExistence type="predicted"/>
<dbReference type="InterPro" id="IPR001900">
    <property type="entry name" value="RNase_II/R"/>
</dbReference>
<evidence type="ECO:0000313" key="3">
    <source>
        <dbReference type="Proteomes" id="UP000177583"/>
    </source>
</evidence>
<comment type="caution">
    <text evidence="2">The sequence shown here is derived from an EMBL/GenBank/DDBJ whole genome shotgun (WGS) entry which is preliminary data.</text>
</comment>
<dbReference type="GO" id="GO:0000932">
    <property type="term" value="C:P-body"/>
    <property type="evidence" value="ECO:0007669"/>
    <property type="project" value="TreeGrafter"/>
</dbReference>
<dbReference type="InterPro" id="IPR012340">
    <property type="entry name" value="NA-bd_OB-fold"/>
</dbReference>
<protein>
    <recommendedName>
        <fullName evidence="1">RNB domain-containing protein</fullName>
    </recommendedName>
</protein>
<dbReference type="InterPro" id="IPR050180">
    <property type="entry name" value="RNR_Ribonuclease"/>
</dbReference>
<dbReference type="Pfam" id="PF00773">
    <property type="entry name" value="RNB"/>
    <property type="match status" value="1"/>
</dbReference>
<gene>
    <name evidence="2" type="ORF">A2557_13115</name>
</gene>
<organism evidence="2 3">
    <name type="scientific">Candidatus Lambdaproteobacteria bacterium RIFOXYD2_FULL_56_26</name>
    <dbReference type="NCBI Taxonomy" id="1817773"/>
    <lineage>
        <taxon>Bacteria</taxon>
        <taxon>Pseudomonadati</taxon>
        <taxon>Pseudomonadota</taxon>
        <taxon>Candidatus Lambdaproteobacteria</taxon>
    </lineage>
</organism>
<accession>A0A1F6GLF9</accession>
<dbReference type="GO" id="GO:0006402">
    <property type="term" value="P:mRNA catabolic process"/>
    <property type="evidence" value="ECO:0007669"/>
    <property type="project" value="TreeGrafter"/>
</dbReference>
<dbReference type="PANTHER" id="PTHR23355:SF9">
    <property type="entry name" value="DIS3-LIKE EXONUCLEASE 2"/>
    <property type="match status" value="1"/>
</dbReference>
<dbReference type="GO" id="GO:0003723">
    <property type="term" value="F:RNA binding"/>
    <property type="evidence" value="ECO:0007669"/>
    <property type="project" value="InterPro"/>
</dbReference>
<dbReference type="SMART" id="SM00955">
    <property type="entry name" value="RNB"/>
    <property type="match status" value="1"/>
</dbReference>
<reference evidence="2 3" key="1">
    <citation type="journal article" date="2016" name="Nat. Commun.">
        <title>Thousands of microbial genomes shed light on interconnected biogeochemical processes in an aquifer system.</title>
        <authorList>
            <person name="Anantharaman K."/>
            <person name="Brown C.T."/>
            <person name="Hug L.A."/>
            <person name="Sharon I."/>
            <person name="Castelle C.J."/>
            <person name="Probst A.J."/>
            <person name="Thomas B.C."/>
            <person name="Singh A."/>
            <person name="Wilkins M.J."/>
            <person name="Karaoz U."/>
            <person name="Brodie E.L."/>
            <person name="Williams K.H."/>
            <person name="Hubbard S.S."/>
            <person name="Banfield J.F."/>
        </authorList>
    </citation>
    <scope>NUCLEOTIDE SEQUENCE [LARGE SCALE GENOMIC DNA]</scope>
</reference>
<name>A0A1F6GLF9_9PROT</name>
<sequence>MSQNPNYCLFFKAGRLAFGLIKDLQKNKWVVQPEVGKEIHLPKGQTALTWIGAAYGSDSEGLAVLTREIPKVEALAATLDLVVFHELLDKSRPYGLEELAELSLSEPYSGWQQAALLMALKDQPVLFHQKKSEYFARSQEEIETLLAKEAREAQAKALEDLESAWALSLRQGQPPQIEPSQVAHWRRFLGRLRQFVLYLDDHQEKEHFAKLFELSPRGGIYAERPLLEALNLAGEKLSWGALQIEREGVKGTFSPEELAAAEQLAQSDPWTNDFGLPTEDLRHLGGVSVDNQETKDFDDALSFKLEGDRLLLWLHIAEVASYVTPTHPLFATAQDRCSSLYSPLAVFPMLPPVLSERFFSLNAGAEKAAVTFFFEVSPEGEFLSRKISRSVIRLAANWSYPELDQRLETQEEPWSKIEGFCNSLRQKRLEQGALEFDREEVRLILTDLNHLQLDPQRRETRAHRLIQELAILVNAEAARVCQEAGRPNLFRNQEPYSLQRELPAGQKPKLTDLILRPAVVELSPKGHSALGLPAYLQTSSPIRRFLDLVSQRLLLDLLVNRPASFPPEVLAKFAQDSEAQVRRLGQLERRLWEHLKIKYLGQNKEELYQATLVRELRGGRSVLHLPLLDLRLDARLEGLEEGVLYEVRIRNINPQLDEVELELSEAVEPSQSSPD</sequence>
<dbReference type="EMBL" id="MFNF01000065">
    <property type="protein sequence ID" value="OGG98948.1"/>
    <property type="molecule type" value="Genomic_DNA"/>
</dbReference>
<evidence type="ECO:0000313" key="2">
    <source>
        <dbReference type="EMBL" id="OGG98948.1"/>
    </source>
</evidence>
<feature type="domain" description="RNB" evidence="1">
    <location>
        <begin position="278"/>
        <end position="560"/>
    </location>
</feature>
<dbReference type="Proteomes" id="UP000177583">
    <property type="component" value="Unassembled WGS sequence"/>
</dbReference>
<evidence type="ECO:0000259" key="1">
    <source>
        <dbReference type="SMART" id="SM00955"/>
    </source>
</evidence>
<dbReference type="GO" id="GO:0000175">
    <property type="term" value="F:3'-5'-RNA exonuclease activity"/>
    <property type="evidence" value="ECO:0007669"/>
    <property type="project" value="TreeGrafter"/>
</dbReference>
<dbReference type="AlphaFoldDB" id="A0A1F6GLF9"/>
<dbReference type="PANTHER" id="PTHR23355">
    <property type="entry name" value="RIBONUCLEASE"/>
    <property type="match status" value="1"/>
</dbReference>
<dbReference type="SUPFAM" id="SSF50249">
    <property type="entry name" value="Nucleic acid-binding proteins"/>
    <property type="match status" value="1"/>
</dbReference>